<reference evidence="4 5" key="1">
    <citation type="submission" date="2022-04" db="EMBL/GenBank/DDBJ databases">
        <title>Spirosoma sp. strain RP8 genome sequencing and assembly.</title>
        <authorList>
            <person name="Jung Y."/>
        </authorList>
    </citation>
    <scope>NUCLEOTIDE SEQUENCE [LARGE SCALE GENOMIC DNA]</scope>
    <source>
        <strain evidence="4 5">RP8</strain>
    </source>
</reference>
<evidence type="ECO:0000313" key="5">
    <source>
        <dbReference type="Proteomes" id="UP001202180"/>
    </source>
</evidence>
<comment type="caution">
    <text evidence="4">The sequence shown here is derived from an EMBL/GenBank/DDBJ whole genome shotgun (WGS) entry which is preliminary data.</text>
</comment>
<dbReference type="Pfam" id="PF04773">
    <property type="entry name" value="FecR"/>
    <property type="match status" value="1"/>
</dbReference>
<dbReference type="EMBL" id="JALPRF010000004">
    <property type="protein sequence ID" value="MCK8494701.1"/>
    <property type="molecule type" value="Genomic_DNA"/>
</dbReference>
<evidence type="ECO:0000256" key="1">
    <source>
        <dbReference type="SAM" id="Phobius"/>
    </source>
</evidence>
<dbReference type="InterPro" id="IPR032508">
    <property type="entry name" value="FecR_C"/>
</dbReference>
<keyword evidence="1" id="KW-1133">Transmembrane helix</keyword>
<name>A0ABT0HR93_9BACT</name>
<dbReference type="RefSeq" id="WP_248479273.1">
    <property type="nucleotide sequence ID" value="NZ_JALPRF010000004.1"/>
</dbReference>
<organism evidence="4 5">
    <name type="scientific">Spirosoma liriopis</name>
    <dbReference type="NCBI Taxonomy" id="2937440"/>
    <lineage>
        <taxon>Bacteria</taxon>
        <taxon>Pseudomonadati</taxon>
        <taxon>Bacteroidota</taxon>
        <taxon>Cytophagia</taxon>
        <taxon>Cytophagales</taxon>
        <taxon>Cytophagaceae</taxon>
        <taxon>Spirosoma</taxon>
    </lineage>
</organism>
<proteinExistence type="predicted"/>
<dbReference type="PANTHER" id="PTHR30273:SF2">
    <property type="entry name" value="PROTEIN FECR"/>
    <property type="match status" value="1"/>
</dbReference>
<dbReference type="Gene3D" id="2.60.120.1440">
    <property type="match status" value="1"/>
</dbReference>
<dbReference type="InterPro" id="IPR012373">
    <property type="entry name" value="Ferrdict_sens_TM"/>
</dbReference>
<dbReference type="PANTHER" id="PTHR30273">
    <property type="entry name" value="PERIPLASMIC SIGNAL SENSOR AND SIGMA FACTOR ACTIVATOR FECR-RELATED"/>
    <property type="match status" value="1"/>
</dbReference>
<evidence type="ECO:0000259" key="3">
    <source>
        <dbReference type="Pfam" id="PF16344"/>
    </source>
</evidence>
<keyword evidence="5" id="KW-1185">Reference proteome</keyword>
<feature type="domain" description="FecR protein" evidence="2">
    <location>
        <begin position="148"/>
        <end position="236"/>
    </location>
</feature>
<sequence>MQPDYKNFSTADFLTDDYFVYHQLQPTPHSSHFWATWLKEHPNRQQEWQQAVDLLAAIRLGLDSYAQTYLPQETIRQLLVRIQQTNAQIDKTETPVRRIRWRLWAAAASVFLVLGVTIWWQAQTRSSPYEQHLATLDKTVSEKVNNTQQVQTIDLPDRSVVRLAPKSRLSYSVDFGQHQRVIYLSGEATFSVTRDSQRPFLVHANEVVTKVVGTQFTVRAFAEENRVRVRVQSGQVSVYRDQQTNSPTQQKGVMLLPNQQVVFNRKTDQFDKMLVETPSLIISPTRQKKGPAFVYNDTPIPQVLQELKDAYGIEIRYNKEALTNCQLNSSMTNESFEQKLEIICRTIGATYEMIDGQVIINGGTCQN</sequence>
<accession>A0ABT0HR93</accession>
<dbReference type="InterPro" id="IPR006860">
    <property type="entry name" value="FecR"/>
</dbReference>
<keyword evidence="1" id="KW-0812">Transmembrane</keyword>
<gene>
    <name evidence="4" type="ORF">M0L20_22725</name>
</gene>
<keyword evidence="1" id="KW-0472">Membrane</keyword>
<dbReference type="Gene3D" id="3.55.50.30">
    <property type="match status" value="1"/>
</dbReference>
<dbReference type="Pfam" id="PF16344">
    <property type="entry name" value="FecR_C"/>
    <property type="match status" value="1"/>
</dbReference>
<feature type="transmembrane region" description="Helical" evidence="1">
    <location>
        <begin position="101"/>
        <end position="120"/>
    </location>
</feature>
<dbReference type="Proteomes" id="UP001202180">
    <property type="component" value="Unassembled WGS sequence"/>
</dbReference>
<dbReference type="PIRSF" id="PIRSF018266">
    <property type="entry name" value="FecR"/>
    <property type="match status" value="1"/>
</dbReference>
<evidence type="ECO:0000259" key="2">
    <source>
        <dbReference type="Pfam" id="PF04773"/>
    </source>
</evidence>
<evidence type="ECO:0000313" key="4">
    <source>
        <dbReference type="EMBL" id="MCK8494701.1"/>
    </source>
</evidence>
<feature type="domain" description="Protein FecR C-terminal" evidence="3">
    <location>
        <begin position="293"/>
        <end position="360"/>
    </location>
</feature>
<protein>
    <submittedName>
        <fullName evidence="4">FecR domain-containing protein</fullName>
    </submittedName>
</protein>